<keyword evidence="2" id="KW-0812">Transmembrane</keyword>
<evidence type="ECO:0000313" key="3">
    <source>
        <dbReference type="EMBL" id="RFF40661.1"/>
    </source>
</evidence>
<evidence type="ECO:0000313" key="4">
    <source>
        <dbReference type="Proteomes" id="UP000259570"/>
    </source>
</evidence>
<dbReference type="OrthoDB" id="6002776at2"/>
<sequence>MEMQGRAVVVDADAALKASNQTLREAIDVMATLIATQQQAEQRLEDLVRQQLQLLQSAVTNADQRINRVLENALPRLTQLSHQALEQTLEPAAARFNKQMAAAGQTLQQATQRYAQAQRSLETTAQRRMWIGLFAMVVGAIMAVGGGSYAVIAAKPILAEAAQRRAEVAYLDRVIRANLVPCGKDRLCAEVEKKGARYGDRGQYRVIVLRTSTPQ</sequence>
<dbReference type="STRING" id="1843581.A7D16_11805"/>
<name>A0A3E1KNC4_9XANT</name>
<dbReference type="EMBL" id="QUZM01000009">
    <property type="protein sequence ID" value="RFF40661.1"/>
    <property type="molecule type" value="Genomic_DNA"/>
</dbReference>
<dbReference type="AlphaFoldDB" id="A0A3E1KNC4"/>
<keyword evidence="2" id="KW-1133">Transmembrane helix</keyword>
<reference evidence="3 4" key="1">
    <citation type="submission" date="2018-08" db="EMBL/GenBank/DDBJ databases">
        <title>Genome sequencing of X. nasturtii WHRI 8984.</title>
        <authorList>
            <person name="Studholme D.J."/>
            <person name="Mchugh J."/>
            <person name="Vicente J."/>
        </authorList>
    </citation>
    <scope>NUCLEOTIDE SEQUENCE [LARGE SCALE GENOMIC DNA]</scope>
    <source>
        <strain evidence="3 4">WHRI 8984</strain>
    </source>
</reference>
<feature type="coiled-coil region" evidence="1">
    <location>
        <begin position="30"/>
        <end position="127"/>
    </location>
</feature>
<comment type="caution">
    <text evidence="3">The sequence shown here is derived from an EMBL/GenBank/DDBJ whole genome shotgun (WGS) entry which is preliminary data.</text>
</comment>
<protein>
    <recommendedName>
        <fullName evidence="5">Relaxation protein</fullName>
    </recommendedName>
</protein>
<feature type="transmembrane region" description="Helical" evidence="2">
    <location>
        <begin position="129"/>
        <end position="152"/>
    </location>
</feature>
<evidence type="ECO:0008006" key="5">
    <source>
        <dbReference type="Google" id="ProtNLM"/>
    </source>
</evidence>
<evidence type="ECO:0000256" key="1">
    <source>
        <dbReference type="SAM" id="Coils"/>
    </source>
</evidence>
<proteinExistence type="predicted"/>
<accession>A0A3E1KNC4</accession>
<gene>
    <name evidence="3" type="ORF">DZD52_06640</name>
</gene>
<organism evidence="3 4">
    <name type="scientific">Xanthomonas nasturtii</name>
    <dbReference type="NCBI Taxonomy" id="1843581"/>
    <lineage>
        <taxon>Bacteria</taxon>
        <taxon>Pseudomonadati</taxon>
        <taxon>Pseudomonadota</taxon>
        <taxon>Gammaproteobacteria</taxon>
        <taxon>Lysobacterales</taxon>
        <taxon>Lysobacteraceae</taxon>
        <taxon>Xanthomonas</taxon>
    </lineage>
</organism>
<keyword evidence="1" id="KW-0175">Coiled coil</keyword>
<evidence type="ECO:0000256" key="2">
    <source>
        <dbReference type="SAM" id="Phobius"/>
    </source>
</evidence>
<keyword evidence="2" id="KW-0472">Membrane</keyword>
<dbReference type="Proteomes" id="UP000259570">
    <property type="component" value="Unassembled WGS sequence"/>
</dbReference>